<keyword evidence="6" id="KW-0732">Signal</keyword>
<evidence type="ECO:0000313" key="9">
    <source>
        <dbReference type="Proteomes" id="UP000494165"/>
    </source>
</evidence>
<dbReference type="EMBL" id="CADEPI010000123">
    <property type="protein sequence ID" value="CAB3376078.1"/>
    <property type="molecule type" value="Genomic_DNA"/>
</dbReference>
<evidence type="ECO:0000256" key="1">
    <source>
        <dbReference type="ARBA" id="ARBA00007664"/>
    </source>
</evidence>
<dbReference type="SUPFAM" id="SSF50494">
    <property type="entry name" value="Trypsin-like serine proteases"/>
    <property type="match status" value="1"/>
</dbReference>
<dbReference type="PANTHER" id="PTHR24276">
    <property type="entry name" value="POLYSERASE-RELATED"/>
    <property type="match status" value="1"/>
</dbReference>
<dbReference type="PROSITE" id="PS50240">
    <property type="entry name" value="TRYPSIN_DOM"/>
    <property type="match status" value="1"/>
</dbReference>
<dbReference type="Gene3D" id="2.40.10.10">
    <property type="entry name" value="Trypsin-like serine proteases"/>
    <property type="match status" value="1"/>
</dbReference>
<dbReference type="OrthoDB" id="6870465at2759"/>
<accession>A0A8S1D6L9</accession>
<dbReference type="PRINTS" id="PR00722">
    <property type="entry name" value="CHYMOTRYPSIN"/>
</dbReference>
<dbReference type="GO" id="GO:0006508">
    <property type="term" value="P:proteolysis"/>
    <property type="evidence" value="ECO:0007669"/>
    <property type="project" value="UniProtKB-KW"/>
</dbReference>
<keyword evidence="2" id="KW-0645">Protease</keyword>
<keyword evidence="4" id="KW-0720">Serine protease</keyword>
<comment type="caution">
    <text evidence="8">The sequence shown here is derived from an EMBL/GenBank/DDBJ whole genome shotgun (WGS) entry which is preliminary data.</text>
</comment>
<dbReference type="InterPro" id="IPR009003">
    <property type="entry name" value="Peptidase_S1_PA"/>
</dbReference>
<evidence type="ECO:0000256" key="6">
    <source>
        <dbReference type="SAM" id="SignalP"/>
    </source>
</evidence>
<name>A0A8S1D6L9_9INSE</name>
<gene>
    <name evidence="8" type="ORF">CLODIP_2_CD15696</name>
</gene>
<keyword evidence="3" id="KW-0378">Hydrolase</keyword>
<dbReference type="AlphaFoldDB" id="A0A8S1D6L9"/>
<dbReference type="InterPro" id="IPR050430">
    <property type="entry name" value="Peptidase_S1"/>
</dbReference>
<evidence type="ECO:0000259" key="7">
    <source>
        <dbReference type="PROSITE" id="PS50240"/>
    </source>
</evidence>
<evidence type="ECO:0000313" key="8">
    <source>
        <dbReference type="EMBL" id="CAB3376078.1"/>
    </source>
</evidence>
<protein>
    <recommendedName>
        <fullName evidence="7">Peptidase S1 domain-containing protein</fullName>
    </recommendedName>
</protein>
<feature type="chain" id="PRO_5035877425" description="Peptidase S1 domain-containing protein" evidence="6">
    <location>
        <begin position="22"/>
        <end position="316"/>
    </location>
</feature>
<evidence type="ECO:0000256" key="3">
    <source>
        <dbReference type="ARBA" id="ARBA00022801"/>
    </source>
</evidence>
<sequence>MHSFQGIYLLLVLFGNFLARGASHGLLVDERDLIGLGNHIKEEILNPGGTTAADKKRNLKLNARREGNQTLFNNGRILGGAAVTAGDHSYNVLVKTLPFSGSIIYCGGALLSSRWVLTAAQCVAGSAYIQVYAGAVSAPETSGVMSYAREIVHPKYVRNFVLNDIALLKVIWPFVPRATISTIRLSTASVAAVENAQFMTFGYGPADNTATLPDPALLQYVEMANIKKTTCLSITARFFVAYPKNTGCLSTAIATKGFCYGDIGGPVVYFDEADGTTKLYGINSQFLGCPSQYLSSYTLVGPYLNWIKLMTKQPFI</sequence>
<dbReference type="Proteomes" id="UP000494165">
    <property type="component" value="Unassembled WGS sequence"/>
</dbReference>
<keyword evidence="5" id="KW-1015">Disulfide bond</keyword>
<dbReference type="Pfam" id="PF00089">
    <property type="entry name" value="Trypsin"/>
    <property type="match status" value="1"/>
</dbReference>
<dbReference type="CDD" id="cd00190">
    <property type="entry name" value="Tryp_SPc"/>
    <property type="match status" value="1"/>
</dbReference>
<evidence type="ECO:0000256" key="5">
    <source>
        <dbReference type="ARBA" id="ARBA00023157"/>
    </source>
</evidence>
<evidence type="ECO:0000256" key="4">
    <source>
        <dbReference type="ARBA" id="ARBA00022825"/>
    </source>
</evidence>
<dbReference type="InterPro" id="IPR001254">
    <property type="entry name" value="Trypsin_dom"/>
</dbReference>
<dbReference type="InterPro" id="IPR001314">
    <property type="entry name" value="Peptidase_S1A"/>
</dbReference>
<dbReference type="GO" id="GO:0004252">
    <property type="term" value="F:serine-type endopeptidase activity"/>
    <property type="evidence" value="ECO:0007669"/>
    <property type="project" value="InterPro"/>
</dbReference>
<comment type="similarity">
    <text evidence="1">Belongs to the peptidase S1 family.</text>
</comment>
<keyword evidence="9" id="KW-1185">Reference proteome</keyword>
<feature type="signal peptide" evidence="6">
    <location>
        <begin position="1"/>
        <end position="21"/>
    </location>
</feature>
<proteinExistence type="inferred from homology"/>
<evidence type="ECO:0000256" key="2">
    <source>
        <dbReference type="ARBA" id="ARBA00022670"/>
    </source>
</evidence>
<dbReference type="SMART" id="SM00020">
    <property type="entry name" value="Tryp_SPc"/>
    <property type="match status" value="1"/>
</dbReference>
<reference evidence="8 9" key="1">
    <citation type="submission" date="2020-04" db="EMBL/GenBank/DDBJ databases">
        <authorList>
            <person name="Alioto T."/>
            <person name="Alioto T."/>
            <person name="Gomez Garrido J."/>
        </authorList>
    </citation>
    <scope>NUCLEOTIDE SEQUENCE [LARGE SCALE GENOMIC DNA]</scope>
</reference>
<organism evidence="8 9">
    <name type="scientific">Cloeon dipterum</name>
    <dbReference type="NCBI Taxonomy" id="197152"/>
    <lineage>
        <taxon>Eukaryota</taxon>
        <taxon>Metazoa</taxon>
        <taxon>Ecdysozoa</taxon>
        <taxon>Arthropoda</taxon>
        <taxon>Hexapoda</taxon>
        <taxon>Insecta</taxon>
        <taxon>Pterygota</taxon>
        <taxon>Palaeoptera</taxon>
        <taxon>Ephemeroptera</taxon>
        <taxon>Pisciforma</taxon>
        <taxon>Baetidae</taxon>
        <taxon>Cloeon</taxon>
    </lineage>
</organism>
<dbReference type="PANTHER" id="PTHR24276:SF98">
    <property type="entry name" value="FI18310P1-RELATED"/>
    <property type="match status" value="1"/>
</dbReference>
<dbReference type="InterPro" id="IPR043504">
    <property type="entry name" value="Peptidase_S1_PA_chymotrypsin"/>
</dbReference>
<feature type="domain" description="Peptidase S1" evidence="7">
    <location>
        <begin position="77"/>
        <end position="312"/>
    </location>
</feature>